<feature type="compositionally biased region" description="Polar residues" evidence="1">
    <location>
        <begin position="17"/>
        <end position="26"/>
    </location>
</feature>
<evidence type="ECO:0000313" key="3">
    <source>
        <dbReference type="EMBL" id="GIZ38484.1"/>
    </source>
</evidence>
<dbReference type="EMBL" id="BOLY01000001">
    <property type="protein sequence ID" value="GIZ38484.1"/>
    <property type="molecule type" value="Genomic_DNA"/>
</dbReference>
<sequence>MESSPLMPQGAEHDCISPTTSQQGVPDSQKEARLSSKHMATESIRSTSDALSIREGDRKDRTEDARKLQRFPLTLWLTVAYAILSIFAWTINCTLVRKPLNASHYGLYLRDGDVYGYRYPTHSIYTFNERILQVARVVQAIVAVSTVPLTSAVCSTAAVTFMQREHRNHRLSLRKTIVLADKGWADFEIYLHLLRGRLSSYGSSLLYFAILLIALGASLSPLQSIFLTSKTVQTPTSLASLGKITDLIDVFDEASFHSQLAPAELRSALTSTTSTDPQTRLCTADGALNCTGSVGNNNTACAFGQVSLANMSQLHDPFIAQLPAGFSTGLVRQFIPRINSSISRERIPAADFPAQCEHSGSSFFANYSSTWGPGYVNGILANHSWSLVACMPSDQSKSLWNRTRNKQTISEKLYLNLTAFSPDRFRKAWSVDQWSGHFKITVNTTTGYFELPNLMNGRLPGPLLDTGPELHCGRDCVLQSDLKGEGIYDKNNTLFRRDEVQGSNGTFVVDDNSFVLFDVKNKGPLLTIAIALFGTGSWIADRAQHPEFYVNPNVASRAPSCTERVPFAGLLASIRDDFYSSSTPSDYDYLVGCVSNNNMYSSYLHGSIWDYVQMYIGPRTGKDDRGPTYEAKLDNAWEAAAFLANERWLKSGQRATLTVNYDPGAPLQIPHISTAGMTFISVLLSIYLVSLLAMAMYGNWNPHWTSRLDAFTMMQLGAAISEHLPLQLANNTHIIRILDEVPGWVGDSSEQPEDDTAVGEIGLGASGALRAGTRYKCYAIND</sequence>
<gene>
    <name evidence="3" type="ORF">CKM354_000190100</name>
</gene>
<keyword evidence="2" id="KW-0472">Membrane</keyword>
<organism evidence="3 4">
    <name type="scientific">Cercospora kikuchii</name>
    <dbReference type="NCBI Taxonomy" id="84275"/>
    <lineage>
        <taxon>Eukaryota</taxon>
        <taxon>Fungi</taxon>
        <taxon>Dikarya</taxon>
        <taxon>Ascomycota</taxon>
        <taxon>Pezizomycotina</taxon>
        <taxon>Dothideomycetes</taxon>
        <taxon>Dothideomycetidae</taxon>
        <taxon>Mycosphaerellales</taxon>
        <taxon>Mycosphaerellaceae</taxon>
        <taxon>Cercospora</taxon>
    </lineage>
</organism>
<evidence type="ECO:0000313" key="4">
    <source>
        <dbReference type="Proteomes" id="UP000825890"/>
    </source>
</evidence>
<feature type="compositionally biased region" description="Basic and acidic residues" evidence="1">
    <location>
        <begin position="52"/>
        <end position="62"/>
    </location>
</feature>
<keyword evidence="2" id="KW-1133">Transmembrane helix</keyword>
<comment type="caution">
    <text evidence="3">The sequence shown here is derived from an EMBL/GenBank/DDBJ whole genome shotgun (WGS) entry which is preliminary data.</text>
</comment>
<proteinExistence type="predicted"/>
<dbReference type="OrthoDB" id="3643586at2759"/>
<keyword evidence="2" id="KW-0812">Transmembrane</keyword>
<dbReference type="AlphaFoldDB" id="A0A9P3C6K6"/>
<name>A0A9P3C6K6_9PEZI</name>
<dbReference type="Proteomes" id="UP000825890">
    <property type="component" value="Unassembled WGS sequence"/>
</dbReference>
<evidence type="ECO:0000256" key="1">
    <source>
        <dbReference type="SAM" id="MobiDB-lite"/>
    </source>
</evidence>
<dbReference type="GeneID" id="68287476"/>
<reference evidence="3 4" key="1">
    <citation type="submission" date="2021-01" db="EMBL/GenBank/DDBJ databases">
        <title>Cercospora kikuchii MAFF 305040 whole genome shotgun sequence.</title>
        <authorList>
            <person name="Kashiwa T."/>
            <person name="Suzuki T."/>
        </authorList>
    </citation>
    <scope>NUCLEOTIDE SEQUENCE [LARGE SCALE GENOMIC DNA]</scope>
    <source>
        <strain evidence="3 4">MAFF 305040</strain>
    </source>
</reference>
<feature type="transmembrane region" description="Helical" evidence="2">
    <location>
        <begin position="205"/>
        <end position="227"/>
    </location>
</feature>
<keyword evidence="4" id="KW-1185">Reference proteome</keyword>
<accession>A0A9P3C6K6</accession>
<feature type="transmembrane region" description="Helical" evidence="2">
    <location>
        <begin position="71"/>
        <end position="91"/>
    </location>
</feature>
<evidence type="ECO:0000256" key="2">
    <source>
        <dbReference type="SAM" id="Phobius"/>
    </source>
</evidence>
<protein>
    <submittedName>
        <fullName evidence="3">Uncharacterized protein</fullName>
    </submittedName>
</protein>
<dbReference type="RefSeq" id="XP_044652971.1">
    <property type="nucleotide sequence ID" value="XM_044797036.1"/>
</dbReference>
<feature type="transmembrane region" description="Helical" evidence="2">
    <location>
        <begin position="675"/>
        <end position="697"/>
    </location>
</feature>
<feature type="region of interest" description="Disordered" evidence="1">
    <location>
        <begin position="1"/>
        <end position="62"/>
    </location>
</feature>